<dbReference type="Gene3D" id="3.40.1620.10">
    <property type="entry name" value="YefM-like domain"/>
    <property type="match status" value="1"/>
</dbReference>
<organism evidence="1 2">
    <name type="scientific">Mycolicibacterium iranicum</name>
    <name type="common">Mycobacterium iranicum</name>
    <dbReference type="NCBI Taxonomy" id="912594"/>
    <lineage>
        <taxon>Bacteria</taxon>
        <taxon>Bacillati</taxon>
        <taxon>Actinomycetota</taxon>
        <taxon>Actinomycetes</taxon>
        <taxon>Mycobacteriales</taxon>
        <taxon>Mycobacteriaceae</taxon>
        <taxon>Mycolicibacterium</taxon>
    </lineage>
</organism>
<name>A0ABT4HKG9_MYCIR</name>
<comment type="caution">
    <text evidence="1">The sequence shown here is derived from an EMBL/GenBank/DDBJ whole genome shotgun (WGS) entry which is preliminary data.</text>
</comment>
<evidence type="ECO:0000313" key="1">
    <source>
        <dbReference type="EMBL" id="MCZ0730665.1"/>
    </source>
</evidence>
<dbReference type="RefSeq" id="WP_268787186.1">
    <property type="nucleotide sequence ID" value="NZ_JAPQYE010000011.1"/>
</dbReference>
<accession>A0ABT4HKG9</accession>
<dbReference type="Proteomes" id="UP001084650">
    <property type="component" value="Unassembled WGS sequence"/>
</dbReference>
<proteinExistence type="predicted"/>
<keyword evidence="2" id="KW-1185">Reference proteome</keyword>
<sequence>MKVDLERMLRASDVRTHFSAVLDDAANGKITHVIREGQVVAHIVPADKKVVPANALVHDNNELLVMMRATLDSEADWLATDVGRSGFHQAGDSIGRVLGWIWDCDPEEAVHWFAQYSIAVTEQFERRQWARPPLAPLWRALSIALGVRLTKDEISNYEQAVRAHLSDYSNPFSSEEIAGQARLRRGDDPWPDTTVYGLGWAKKRWNEVTVGEFVPNPERGFELGIDDADWCRVTSHHETGDDISVGLLRADGSEFDHHLPNGESFVPFQQNGPFRWGIR</sequence>
<reference evidence="1" key="1">
    <citation type="submission" date="2022-12" db="EMBL/GenBank/DDBJ databases">
        <title>Whole genome sequence of Mycolicibacterium iranicum strain SBH312.</title>
        <authorList>
            <person name="Jani J."/>
            <person name="Arifin Mustapha Z."/>
            <person name="Ahmed K."/>
            <person name="Kai Ling C."/>
        </authorList>
    </citation>
    <scope>NUCLEOTIDE SEQUENCE</scope>
    <source>
        <strain evidence="1">SBH312</strain>
    </source>
</reference>
<gene>
    <name evidence="1" type="ORF">OY187_21680</name>
</gene>
<evidence type="ECO:0000313" key="2">
    <source>
        <dbReference type="Proteomes" id="UP001084650"/>
    </source>
</evidence>
<dbReference type="EMBL" id="JAPQYE010000011">
    <property type="protein sequence ID" value="MCZ0730665.1"/>
    <property type="molecule type" value="Genomic_DNA"/>
</dbReference>
<protein>
    <submittedName>
        <fullName evidence="1">Uncharacterized protein</fullName>
    </submittedName>
</protein>